<dbReference type="Pfam" id="PF00571">
    <property type="entry name" value="CBS"/>
    <property type="match status" value="2"/>
</dbReference>
<feature type="domain" description="CBS" evidence="3">
    <location>
        <begin position="95"/>
        <end position="154"/>
    </location>
</feature>
<proteinExistence type="predicted"/>
<gene>
    <name evidence="4" type="ORF">ABNN70_10390</name>
</gene>
<dbReference type="AlphaFoldDB" id="A0AAU8IDL4"/>
<evidence type="ECO:0000256" key="1">
    <source>
        <dbReference type="ARBA" id="ARBA00023122"/>
    </source>
</evidence>
<organism evidence="4">
    <name type="scientific">Sporolactobacillus sp. Y61</name>
    <dbReference type="NCBI Taxonomy" id="3160863"/>
    <lineage>
        <taxon>Bacteria</taxon>
        <taxon>Bacillati</taxon>
        <taxon>Bacillota</taxon>
        <taxon>Bacilli</taxon>
        <taxon>Bacillales</taxon>
        <taxon>Sporolactobacillaceae</taxon>
        <taxon>Sporolactobacillus</taxon>
    </lineage>
</organism>
<accession>A0AAU8IDL4</accession>
<evidence type="ECO:0000259" key="3">
    <source>
        <dbReference type="PROSITE" id="PS51371"/>
    </source>
</evidence>
<dbReference type="SUPFAM" id="SSF54631">
    <property type="entry name" value="CBS-domain pair"/>
    <property type="match status" value="1"/>
</dbReference>
<evidence type="ECO:0000256" key="2">
    <source>
        <dbReference type="PROSITE-ProRule" id="PRU00703"/>
    </source>
</evidence>
<evidence type="ECO:0000313" key="4">
    <source>
        <dbReference type="EMBL" id="XCJ16098.1"/>
    </source>
</evidence>
<dbReference type="RefSeq" id="WP_353947736.1">
    <property type="nucleotide sequence ID" value="NZ_CP159510.1"/>
</dbReference>
<keyword evidence="1 2" id="KW-0129">CBS domain</keyword>
<dbReference type="Gene3D" id="3.10.580.10">
    <property type="entry name" value="CBS-domain"/>
    <property type="match status" value="1"/>
</dbReference>
<name>A0AAU8IDL4_9BACL</name>
<dbReference type="EMBL" id="CP159510">
    <property type="protein sequence ID" value="XCJ16098.1"/>
    <property type="molecule type" value="Genomic_DNA"/>
</dbReference>
<dbReference type="InterPro" id="IPR051257">
    <property type="entry name" value="Diverse_CBS-Domain"/>
</dbReference>
<dbReference type="InterPro" id="IPR000644">
    <property type="entry name" value="CBS_dom"/>
</dbReference>
<reference evidence="4" key="1">
    <citation type="submission" date="2024-06" db="EMBL/GenBank/DDBJ databases">
        <authorList>
            <person name="Fan A."/>
            <person name="Zhang F.Y."/>
            <person name="Zhang L."/>
        </authorList>
    </citation>
    <scope>NUCLEOTIDE SEQUENCE</scope>
    <source>
        <strain evidence="4">Y61</strain>
    </source>
</reference>
<dbReference type="PROSITE" id="PS51371">
    <property type="entry name" value="CBS"/>
    <property type="match status" value="2"/>
</dbReference>
<feature type="domain" description="CBS" evidence="3">
    <location>
        <begin position="7"/>
        <end position="64"/>
    </location>
</feature>
<dbReference type="PANTHER" id="PTHR43080">
    <property type="entry name" value="CBS DOMAIN-CONTAINING PROTEIN CBSX3, MITOCHONDRIAL"/>
    <property type="match status" value="1"/>
</dbReference>
<dbReference type="PANTHER" id="PTHR43080:SF2">
    <property type="entry name" value="CBS DOMAIN-CONTAINING PROTEIN"/>
    <property type="match status" value="1"/>
</dbReference>
<protein>
    <submittedName>
        <fullName evidence="4">CBS domain-containing protein</fullName>
    </submittedName>
</protein>
<dbReference type="InterPro" id="IPR046342">
    <property type="entry name" value="CBS_dom_sf"/>
</dbReference>
<sequence length="154" mass="17642">MLVRQVMITDVVSVHEDDLISVVLKKMIDHRIGIIPVLDSKDRLSGVITDGDIMRTLLPKQMTVYDWYSLIASVKVEITRGHLEDLLNKKVSKLMRKRNILTVTAERDLGDVLRMLSYHHLKRVPVIDREHHVVGLIGRSDVLRYLGEQVLGEV</sequence>
<dbReference type="SMART" id="SM00116">
    <property type="entry name" value="CBS"/>
    <property type="match status" value="2"/>
</dbReference>